<organism evidence="2 3">
    <name type="scientific">Cochliobolus sativus</name>
    <name type="common">Common root rot and spot blotch fungus</name>
    <name type="synonym">Bipolaris sorokiniana</name>
    <dbReference type="NCBI Taxonomy" id="45130"/>
    <lineage>
        <taxon>Eukaryota</taxon>
        <taxon>Fungi</taxon>
        <taxon>Dikarya</taxon>
        <taxon>Ascomycota</taxon>
        <taxon>Pezizomycotina</taxon>
        <taxon>Dothideomycetes</taxon>
        <taxon>Pleosporomycetidae</taxon>
        <taxon>Pleosporales</taxon>
        <taxon>Pleosporineae</taxon>
        <taxon>Pleosporaceae</taxon>
        <taxon>Bipolaris</taxon>
    </lineage>
</organism>
<evidence type="ECO:0000313" key="2">
    <source>
        <dbReference type="EMBL" id="KAF5852569.1"/>
    </source>
</evidence>
<evidence type="ECO:0000313" key="3">
    <source>
        <dbReference type="Proteomes" id="UP000624244"/>
    </source>
</evidence>
<feature type="compositionally biased region" description="Polar residues" evidence="1">
    <location>
        <begin position="151"/>
        <end position="162"/>
    </location>
</feature>
<gene>
    <name evidence="2" type="ORF">GGP41_007960</name>
</gene>
<accession>A0A8H6DYF9</accession>
<feature type="region of interest" description="Disordered" evidence="1">
    <location>
        <begin position="24"/>
        <end position="48"/>
    </location>
</feature>
<dbReference type="AlphaFoldDB" id="A0A8H6DYF9"/>
<proteinExistence type="predicted"/>
<feature type="region of interest" description="Disordered" evidence="1">
    <location>
        <begin position="114"/>
        <end position="163"/>
    </location>
</feature>
<sequence length="246" mass="25748">MCVPCLHPLYSSWPAVRTSEIGGAKPWAETRGEQDADTGSSGEGLIGQSDGSTVGQYWPIVQGSGCAALASTTLTEAGVCVCVCVRCSAEAGGRGATVYGDEWGVALLQSRAATDSRAREEPVPGQSQVTGVETGVATGNRDDPQHRRSCSPATSPAAQTPNHALARCKQRKVPLLSLSQVPHITKPPNCPIPISVRLPGSVAFWPSCPVPFVYYSLPRFSTPACPSDIIATAFPSEPTVGYLLLL</sequence>
<name>A0A8H6DYF9_COCSA</name>
<comment type="caution">
    <text evidence="2">The sequence shown here is derived from an EMBL/GenBank/DDBJ whole genome shotgun (WGS) entry which is preliminary data.</text>
</comment>
<dbReference type="EMBL" id="WNKQ01000003">
    <property type="protein sequence ID" value="KAF5852569.1"/>
    <property type="molecule type" value="Genomic_DNA"/>
</dbReference>
<dbReference type="Proteomes" id="UP000624244">
    <property type="component" value="Unassembled WGS sequence"/>
</dbReference>
<evidence type="ECO:0000256" key="1">
    <source>
        <dbReference type="SAM" id="MobiDB-lite"/>
    </source>
</evidence>
<reference evidence="2" key="1">
    <citation type="submission" date="2019-11" db="EMBL/GenBank/DDBJ databases">
        <title>Bipolaris sorokiniana Genome sequencing.</title>
        <authorList>
            <person name="Wang H."/>
        </authorList>
    </citation>
    <scope>NUCLEOTIDE SEQUENCE</scope>
</reference>
<protein>
    <submittedName>
        <fullName evidence="2">Uncharacterized protein</fullName>
    </submittedName>
</protein>